<protein>
    <submittedName>
        <fullName evidence="1">Uncharacterized protein</fullName>
    </submittedName>
</protein>
<evidence type="ECO:0000313" key="2">
    <source>
        <dbReference type="Proteomes" id="UP000464796"/>
    </source>
</evidence>
<accession>A0ABX6I9H1</accession>
<reference evidence="1 2" key="1">
    <citation type="submission" date="2019-07" db="EMBL/GenBank/DDBJ databases">
        <authorList>
            <person name="Yu W.S."/>
            <person name="Cheong H.-M."/>
            <person name="Choi Y."/>
            <person name="Hwang K.J."/>
            <person name="Jung K."/>
            <person name="Lee S."/>
            <person name="Choi C."/>
        </authorList>
    </citation>
    <scope>NUCLEOTIDE SEQUENCE [LARGE SCALE GENOMIC DNA]</scope>
    <source>
        <strain evidence="1 2">NCCP 15909</strain>
    </source>
</reference>
<proteinExistence type="predicted"/>
<dbReference type="EMBL" id="CP041979">
    <property type="protein sequence ID" value="QHH91455.1"/>
    <property type="molecule type" value="Genomic_DNA"/>
</dbReference>
<organism evidence="1 2">
    <name type="scientific">Bacillus pacificus</name>
    <dbReference type="NCBI Taxonomy" id="2026187"/>
    <lineage>
        <taxon>Bacteria</taxon>
        <taxon>Bacillati</taxon>
        <taxon>Bacillota</taxon>
        <taxon>Bacilli</taxon>
        <taxon>Bacillales</taxon>
        <taxon>Bacillaceae</taxon>
        <taxon>Bacillus</taxon>
        <taxon>Bacillus cereus group</taxon>
    </lineage>
</organism>
<keyword evidence="2" id="KW-1185">Reference proteome</keyword>
<dbReference type="Proteomes" id="UP000464796">
    <property type="component" value="Chromosome"/>
</dbReference>
<name>A0ABX6I9H1_9BACI</name>
<evidence type="ECO:0000313" key="1">
    <source>
        <dbReference type="EMBL" id="QHH91455.1"/>
    </source>
</evidence>
<gene>
    <name evidence="1" type="ORF">FPL01_24360</name>
</gene>
<sequence>MWKKYSENLKLYKVKIETWNNNEKVLDNTVQLEAKHFEKEEKKEDEGLLSSLNPFSVKTASAGGSFVDFLRGFNNCLASQGIAAWDILQPVLLGTRSCISLLLWVIFPYRWSSWILLDKR</sequence>